<gene>
    <name evidence="2" type="ORF">H6G05_22310</name>
</gene>
<keyword evidence="1" id="KW-0812">Transmembrane</keyword>
<dbReference type="InterPro" id="IPR051082">
    <property type="entry name" value="Pentapeptide-BTB/POZ_domain"/>
</dbReference>
<protein>
    <submittedName>
        <fullName evidence="2">Pentapeptide repeat-containing protein</fullName>
    </submittedName>
</protein>
<keyword evidence="3" id="KW-1185">Reference proteome</keyword>
<reference evidence="2 3" key="1">
    <citation type="journal article" date="2020" name="ISME J.">
        <title>Comparative genomics reveals insights into cyanobacterial evolution and habitat adaptation.</title>
        <authorList>
            <person name="Chen M.Y."/>
            <person name="Teng W.K."/>
            <person name="Zhao L."/>
            <person name="Hu C.X."/>
            <person name="Zhou Y.K."/>
            <person name="Han B.P."/>
            <person name="Song L.R."/>
            <person name="Shu W.S."/>
        </authorList>
    </citation>
    <scope>NUCLEOTIDE SEQUENCE [LARGE SCALE GENOMIC DNA]</scope>
    <source>
        <strain evidence="2 3">FACHB-1050</strain>
    </source>
</reference>
<organism evidence="2 3">
    <name type="scientific">Phormidium tenue FACHB-1050</name>
    <dbReference type="NCBI Taxonomy" id="2692857"/>
    <lineage>
        <taxon>Bacteria</taxon>
        <taxon>Bacillati</taxon>
        <taxon>Cyanobacteriota</taxon>
        <taxon>Cyanophyceae</taxon>
        <taxon>Oscillatoriophycideae</taxon>
        <taxon>Oscillatoriales</taxon>
        <taxon>Oscillatoriaceae</taxon>
        <taxon>Phormidium</taxon>
    </lineage>
</organism>
<sequence length="268" mass="30442">MNLQNYSNQNLQDQSFVGLDLTEADFSGSDLRGCDFTKAILVGTNFERIVTGQTQKQINTSILTVIMGAIAMIAFSLVIVGIDSILFGWFGANYRKISGFLVSIIPFVLLMLRSFIFEKFPKITNFFGDASLGILLAMMTGLTLGFTFISFTGAFFFLIPMIISAIITFYLYKWLIESIQNRTGTSFKKANLTDANFSQALIEHTDFSFALLTGIFTDGWLLDGHTLFTNSQCDYLYWKPQRERYPNDGNFQTDELEKFLKKFQKNER</sequence>
<accession>A0ABR8CIF6</accession>
<evidence type="ECO:0000313" key="2">
    <source>
        <dbReference type="EMBL" id="MBD2319561.1"/>
    </source>
</evidence>
<dbReference type="EMBL" id="JACJQY010000056">
    <property type="protein sequence ID" value="MBD2319561.1"/>
    <property type="molecule type" value="Genomic_DNA"/>
</dbReference>
<comment type="caution">
    <text evidence="2">The sequence shown here is derived from an EMBL/GenBank/DDBJ whole genome shotgun (WGS) entry which is preliminary data.</text>
</comment>
<dbReference type="RefSeq" id="WP_190581696.1">
    <property type="nucleotide sequence ID" value="NZ_CAWPQU010000052.1"/>
</dbReference>
<dbReference type="Proteomes" id="UP000618445">
    <property type="component" value="Unassembled WGS sequence"/>
</dbReference>
<feature type="transmembrane region" description="Helical" evidence="1">
    <location>
        <begin position="62"/>
        <end position="91"/>
    </location>
</feature>
<evidence type="ECO:0000313" key="3">
    <source>
        <dbReference type="Proteomes" id="UP000618445"/>
    </source>
</evidence>
<feature type="transmembrane region" description="Helical" evidence="1">
    <location>
        <begin position="148"/>
        <end position="172"/>
    </location>
</feature>
<dbReference type="SUPFAM" id="SSF141571">
    <property type="entry name" value="Pentapeptide repeat-like"/>
    <property type="match status" value="1"/>
</dbReference>
<feature type="transmembrane region" description="Helical" evidence="1">
    <location>
        <begin position="97"/>
        <end position="116"/>
    </location>
</feature>
<name>A0ABR8CIF6_9CYAN</name>
<dbReference type="Pfam" id="PF00805">
    <property type="entry name" value="Pentapeptide"/>
    <property type="match status" value="2"/>
</dbReference>
<feature type="transmembrane region" description="Helical" evidence="1">
    <location>
        <begin position="123"/>
        <end position="142"/>
    </location>
</feature>
<keyword evidence="1" id="KW-1133">Transmembrane helix</keyword>
<keyword evidence="1" id="KW-0472">Membrane</keyword>
<dbReference type="Gene3D" id="2.160.20.80">
    <property type="entry name" value="E3 ubiquitin-protein ligase SopA"/>
    <property type="match status" value="2"/>
</dbReference>
<dbReference type="InterPro" id="IPR001646">
    <property type="entry name" value="5peptide_repeat"/>
</dbReference>
<proteinExistence type="predicted"/>
<evidence type="ECO:0000256" key="1">
    <source>
        <dbReference type="SAM" id="Phobius"/>
    </source>
</evidence>
<dbReference type="PANTHER" id="PTHR14136:SF17">
    <property type="entry name" value="BTB_POZ DOMAIN-CONTAINING PROTEIN KCTD9"/>
    <property type="match status" value="1"/>
</dbReference>
<dbReference type="PANTHER" id="PTHR14136">
    <property type="entry name" value="BTB_POZ DOMAIN-CONTAINING PROTEIN KCTD9"/>
    <property type="match status" value="1"/>
</dbReference>